<evidence type="ECO:0000256" key="1">
    <source>
        <dbReference type="ARBA" id="ARBA00004651"/>
    </source>
</evidence>
<evidence type="ECO:0000313" key="8">
    <source>
        <dbReference type="EMBL" id="PIU41001.1"/>
    </source>
</evidence>
<keyword evidence="6 7" id="KW-0472">Membrane</keyword>
<protein>
    <recommendedName>
        <fullName evidence="10">Membrane-bound O-acyltransferase family protein</fullName>
    </recommendedName>
</protein>
<evidence type="ECO:0000256" key="4">
    <source>
        <dbReference type="ARBA" id="ARBA00022692"/>
    </source>
</evidence>
<evidence type="ECO:0000256" key="5">
    <source>
        <dbReference type="ARBA" id="ARBA00022989"/>
    </source>
</evidence>
<dbReference type="PANTHER" id="PTHR13285">
    <property type="entry name" value="ACYLTRANSFERASE"/>
    <property type="match status" value="1"/>
</dbReference>
<evidence type="ECO:0000256" key="3">
    <source>
        <dbReference type="ARBA" id="ARBA00022475"/>
    </source>
</evidence>
<evidence type="ECO:0000256" key="2">
    <source>
        <dbReference type="ARBA" id="ARBA00010323"/>
    </source>
</evidence>
<organism evidence="8 9">
    <name type="scientific">Candidatus Aquitaenariimonas noxiae</name>
    <dbReference type="NCBI Taxonomy" id="1974741"/>
    <lineage>
        <taxon>Bacteria</taxon>
        <taxon>Pseudomonadati</taxon>
        <taxon>Candidatus Omnitrophota</taxon>
        <taxon>Candidatus Aquitaenariimonas</taxon>
    </lineage>
</organism>
<dbReference type="Proteomes" id="UP000230052">
    <property type="component" value="Unassembled WGS sequence"/>
</dbReference>
<dbReference type="Pfam" id="PF03062">
    <property type="entry name" value="MBOAT"/>
    <property type="match status" value="1"/>
</dbReference>
<feature type="transmembrane region" description="Helical" evidence="7">
    <location>
        <begin position="15"/>
        <end position="35"/>
    </location>
</feature>
<accession>A0A2J0KQW5</accession>
<keyword evidence="3" id="KW-1003">Cell membrane</keyword>
<feature type="transmembrane region" description="Helical" evidence="7">
    <location>
        <begin position="78"/>
        <end position="101"/>
    </location>
</feature>
<keyword evidence="4 7" id="KW-0812">Transmembrane</keyword>
<feature type="transmembrane region" description="Helical" evidence="7">
    <location>
        <begin position="47"/>
        <end position="66"/>
    </location>
</feature>
<dbReference type="GO" id="GO:0042121">
    <property type="term" value="P:alginic acid biosynthetic process"/>
    <property type="evidence" value="ECO:0007669"/>
    <property type="project" value="InterPro"/>
</dbReference>
<gene>
    <name evidence="8" type="ORF">COS99_08015</name>
</gene>
<dbReference type="GO" id="GO:0005886">
    <property type="term" value="C:plasma membrane"/>
    <property type="evidence" value="ECO:0007669"/>
    <property type="project" value="UniProtKB-SubCell"/>
</dbReference>
<keyword evidence="5 7" id="KW-1133">Transmembrane helix</keyword>
<dbReference type="GO" id="GO:0016746">
    <property type="term" value="F:acyltransferase activity"/>
    <property type="evidence" value="ECO:0007669"/>
    <property type="project" value="InterPro"/>
</dbReference>
<dbReference type="EMBL" id="PEWV01000074">
    <property type="protein sequence ID" value="PIU41001.1"/>
    <property type="molecule type" value="Genomic_DNA"/>
</dbReference>
<evidence type="ECO:0000256" key="6">
    <source>
        <dbReference type="ARBA" id="ARBA00023136"/>
    </source>
</evidence>
<comment type="similarity">
    <text evidence="2">Belongs to the membrane-bound acyltransferase family.</text>
</comment>
<dbReference type="InterPro" id="IPR024194">
    <property type="entry name" value="Ac/AlaTfrase_AlgI/DltB"/>
</dbReference>
<dbReference type="InterPro" id="IPR051085">
    <property type="entry name" value="MB_O-acyltransferase"/>
</dbReference>
<name>A0A2J0KQW5_9BACT</name>
<proteinExistence type="inferred from homology"/>
<dbReference type="PIRSF" id="PIRSF016636">
    <property type="entry name" value="AlgI_DltB"/>
    <property type="match status" value="1"/>
</dbReference>
<reference evidence="8 9" key="1">
    <citation type="submission" date="2017-09" db="EMBL/GenBank/DDBJ databases">
        <title>Depth-based differentiation of microbial function through sediment-hosted aquifers and enrichment of novel symbionts in the deep terrestrial subsurface.</title>
        <authorList>
            <person name="Probst A.J."/>
            <person name="Ladd B."/>
            <person name="Jarett J.K."/>
            <person name="Geller-Mcgrath D.E."/>
            <person name="Sieber C.M."/>
            <person name="Emerson J.B."/>
            <person name="Anantharaman K."/>
            <person name="Thomas B.C."/>
            <person name="Malmstrom R."/>
            <person name="Stieglmeier M."/>
            <person name="Klingl A."/>
            <person name="Woyke T."/>
            <person name="Ryan C.M."/>
            <person name="Banfield J.F."/>
        </authorList>
    </citation>
    <scope>NUCLEOTIDE SEQUENCE [LARGE SCALE GENOMIC DNA]</scope>
    <source>
        <strain evidence="8">CG07_land_8_20_14_0_80_42_15</strain>
    </source>
</reference>
<sequence>MLLLASCIFYAAWDWKFLSLIFISISTDYFCSIAIRGSDNEKIKKWLLILSIAVNLSILGLFKYFNFFSANLTQLINLFGFSVQPYTINIILPIGISFYTFKTMSYTIDVYTGKIEPARNYLDYALFVIFFPLLLAGPIMRAGDLLPQIASPRKLSLNKFYEGSYLIFWGLFQKIFIADNLAKIVNLIFGSKPPYEGVEVLITIYAFAFQIFCDFAGYSNIARGLGKCMGFDIMVNFNLPYFATNPQDFWQRWHISLSNWFRDYLYYPIALRMRK</sequence>
<comment type="subcellular location">
    <subcellularLocation>
        <location evidence="1">Cell membrane</location>
        <topology evidence="1">Multi-pass membrane protein</topology>
    </subcellularLocation>
</comment>
<dbReference type="AlphaFoldDB" id="A0A2J0KQW5"/>
<dbReference type="PANTHER" id="PTHR13285:SF18">
    <property type="entry name" value="PROTEIN-CYSTEINE N-PALMITOYLTRANSFERASE RASP"/>
    <property type="match status" value="1"/>
</dbReference>
<dbReference type="PIRSF" id="PIRSF500217">
    <property type="entry name" value="AlgI"/>
    <property type="match status" value="1"/>
</dbReference>
<evidence type="ECO:0000313" key="9">
    <source>
        <dbReference type="Proteomes" id="UP000230052"/>
    </source>
</evidence>
<feature type="transmembrane region" description="Helical" evidence="7">
    <location>
        <begin position="198"/>
        <end position="218"/>
    </location>
</feature>
<comment type="caution">
    <text evidence="8">The sequence shown here is derived from an EMBL/GenBank/DDBJ whole genome shotgun (WGS) entry which is preliminary data.</text>
</comment>
<feature type="transmembrane region" description="Helical" evidence="7">
    <location>
        <begin position="121"/>
        <end position="140"/>
    </location>
</feature>
<evidence type="ECO:0008006" key="10">
    <source>
        <dbReference type="Google" id="ProtNLM"/>
    </source>
</evidence>
<evidence type="ECO:0000256" key="7">
    <source>
        <dbReference type="SAM" id="Phobius"/>
    </source>
</evidence>
<dbReference type="InterPro" id="IPR004299">
    <property type="entry name" value="MBOAT_fam"/>
</dbReference>
<dbReference type="InterPro" id="IPR028362">
    <property type="entry name" value="AlgI"/>
</dbReference>